<keyword evidence="4" id="KW-1185">Reference proteome</keyword>
<reference evidence="3 4" key="1">
    <citation type="submission" date="2018-05" db="EMBL/GenBank/DDBJ databases">
        <title>Genome sequencing and assembly of the regulated plant pathogen Lachnellula willkommii and related sister species for the development of diagnostic species identification markers.</title>
        <authorList>
            <person name="Giroux E."/>
            <person name="Bilodeau G."/>
        </authorList>
    </citation>
    <scope>NUCLEOTIDE SEQUENCE [LARGE SCALE GENOMIC DNA]</scope>
    <source>
        <strain evidence="3 4">CBS 172.35</strain>
    </source>
</reference>
<organism evidence="3 4">
    <name type="scientific">Lachnellula willkommii</name>
    <dbReference type="NCBI Taxonomy" id="215461"/>
    <lineage>
        <taxon>Eukaryota</taxon>
        <taxon>Fungi</taxon>
        <taxon>Dikarya</taxon>
        <taxon>Ascomycota</taxon>
        <taxon>Pezizomycotina</taxon>
        <taxon>Leotiomycetes</taxon>
        <taxon>Helotiales</taxon>
        <taxon>Lachnaceae</taxon>
        <taxon>Lachnellula</taxon>
    </lineage>
</organism>
<evidence type="ECO:0000313" key="4">
    <source>
        <dbReference type="Proteomes" id="UP000315522"/>
    </source>
</evidence>
<evidence type="ECO:0000256" key="2">
    <source>
        <dbReference type="SAM" id="SignalP"/>
    </source>
</evidence>
<dbReference type="EMBL" id="QGML01000486">
    <property type="protein sequence ID" value="TVY91695.1"/>
    <property type="molecule type" value="Genomic_DNA"/>
</dbReference>
<keyword evidence="1" id="KW-1133">Transmembrane helix</keyword>
<feature type="transmembrane region" description="Helical" evidence="1">
    <location>
        <begin position="270"/>
        <end position="295"/>
    </location>
</feature>
<dbReference type="AlphaFoldDB" id="A0A559MFF1"/>
<keyword evidence="2" id="KW-0732">Signal</keyword>
<comment type="caution">
    <text evidence="3">The sequence shown here is derived from an EMBL/GenBank/DDBJ whole genome shotgun (WGS) entry which is preliminary data.</text>
</comment>
<evidence type="ECO:0000313" key="3">
    <source>
        <dbReference type="EMBL" id="TVY91695.1"/>
    </source>
</evidence>
<keyword evidence="1" id="KW-0472">Membrane</keyword>
<accession>A0A559MFF1</accession>
<protein>
    <submittedName>
        <fullName evidence="3">Uncharacterized protein</fullName>
    </submittedName>
</protein>
<feature type="signal peptide" evidence="2">
    <location>
        <begin position="1"/>
        <end position="18"/>
    </location>
</feature>
<sequence length="319" mass="33583">MWATAIAASLLLASRASAGVLQDVGHMARGDNSMEKKMKRYVDALVEPVERRQTPEGTGAVNVSQWDMQTQAACTTSLEALGGVASNPSGMAVCYNLPFLDNTTGVFQADLRLYTISAPTGDFANIATQNVQVGLAYNGATVSAVNSTMLKARGNGISLISWPRGMEKREAAAPAMAQSYAFVGQVNKNLLTANMGTAALQKVLVPTVSLTAVNGTGQTVNTTLSSNEATFVNGVFATQVVPTKSEVSPPIQTLVVASGEPFVVPGLHILIFPIGGIITGVWAVLLSATIAYGTIGRMQFRDQFRRRNARATKGGMARI</sequence>
<proteinExistence type="predicted"/>
<feature type="chain" id="PRO_5022104236" evidence="2">
    <location>
        <begin position="19"/>
        <end position="319"/>
    </location>
</feature>
<evidence type="ECO:0000256" key="1">
    <source>
        <dbReference type="SAM" id="Phobius"/>
    </source>
</evidence>
<dbReference type="Proteomes" id="UP000315522">
    <property type="component" value="Unassembled WGS sequence"/>
</dbReference>
<keyword evidence="1" id="KW-0812">Transmembrane</keyword>
<name>A0A559MFF1_9HELO</name>
<gene>
    <name evidence="3" type="ORF">LAWI1_G002968</name>
</gene>